<protein>
    <submittedName>
        <fullName evidence="2">Uncharacterized protein</fullName>
    </submittedName>
</protein>
<keyword evidence="1" id="KW-0812">Transmembrane</keyword>
<keyword evidence="1" id="KW-0472">Membrane</keyword>
<keyword evidence="1" id="KW-1133">Transmembrane helix</keyword>
<name>W9QLQ2_9ROSA</name>
<accession>W9QLQ2</accession>
<dbReference type="Proteomes" id="UP000030645">
    <property type="component" value="Unassembled WGS sequence"/>
</dbReference>
<proteinExistence type="predicted"/>
<evidence type="ECO:0000313" key="2">
    <source>
        <dbReference type="EMBL" id="EXB25447.1"/>
    </source>
</evidence>
<keyword evidence="3" id="KW-1185">Reference proteome</keyword>
<evidence type="ECO:0000313" key="3">
    <source>
        <dbReference type="Proteomes" id="UP000030645"/>
    </source>
</evidence>
<sequence length="87" mass="10019">MDLILGPRLTCTGTNLGHCIRTSVILLLKSMFYILVCSVLRTFTYRNAIEVKSSNSNYSLQSRGIGLVWKSSCSNWYNYWILHRLRA</sequence>
<dbReference type="AlphaFoldDB" id="W9QLQ2"/>
<dbReference type="EMBL" id="KE343362">
    <property type="protein sequence ID" value="EXB25447.1"/>
    <property type="molecule type" value="Genomic_DNA"/>
</dbReference>
<evidence type="ECO:0000256" key="1">
    <source>
        <dbReference type="SAM" id="Phobius"/>
    </source>
</evidence>
<organism evidence="2 3">
    <name type="scientific">Morus notabilis</name>
    <dbReference type="NCBI Taxonomy" id="981085"/>
    <lineage>
        <taxon>Eukaryota</taxon>
        <taxon>Viridiplantae</taxon>
        <taxon>Streptophyta</taxon>
        <taxon>Embryophyta</taxon>
        <taxon>Tracheophyta</taxon>
        <taxon>Spermatophyta</taxon>
        <taxon>Magnoliopsida</taxon>
        <taxon>eudicotyledons</taxon>
        <taxon>Gunneridae</taxon>
        <taxon>Pentapetalae</taxon>
        <taxon>rosids</taxon>
        <taxon>fabids</taxon>
        <taxon>Rosales</taxon>
        <taxon>Moraceae</taxon>
        <taxon>Moreae</taxon>
        <taxon>Morus</taxon>
    </lineage>
</organism>
<reference evidence="3" key="1">
    <citation type="submission" date="2013-01" db="EMBL/GenBank/DDBJ databases">
        <title>Draft Genome Sequence of a Mulberry Tree, Morus notabilis C.K. Schneid.</title>
        <authorList>
            <person name="He N."/>
            <person name="Zhao S."/>
        </authorList>
    </citation>
    <scope>NUCLEOTIDE SEQUENCE</scope>
</reference>
<gene>
    <name evidence="2" type="ORF">L484_005903</name>
</gene>
<feature type="transmembrane region" description="Helical" evidence="1">
    <location>
        <begin position="20"/>
        <end position="43"/>
    </location>
</feature>